<dbReference type="EMBL" id="SMGO01000003">
    <property type="protein sequence ID" value="TCK80875.1"/>
    <property type="molecule type" value="Genomic_DNA"/>
</dbReference>
<dbReference type="OrthoDB" id="978436at2"/>
<evidence type="ECO:0000313" key="2">
    <source>
        <dbReference type="Proteomes" id="UP000294616"/>
    </source>
</evidence>
<organism evidence="1 2">
    <name type="scientific">Albibacterium bauzanense</name>
    <dbReference type="NCBI Taxonomy" id="653929"/>
    <lineage>
        <taxon>Bacteria</taxon>
        <taxon>Pseudomonadati</taxon>
        <taxon>Bacteroidota</taxon>
        <taxon>Sphingobacteriia</taxon>
        <taxon>Sphingobacteriales</taxon>
        <taxon>Sphingobacteriaceae</taxon>
        <taxon>Albibacterium</taxon>
    </lineage>
</organism>
<comment type="caution">
    <text evidence="1">The sequence shown here is derived from an EMBL/GenBank/DDBJ whole genome shotgun (WGS) entry which is preliminary data.</text>
</comment>
<keyword evidence="2" id="KW-1185">Reference proteome</keyword>
<proteinExistence type="predicted"/>
<accession>A0A4R1LPV0</accession>
<evidence type="ECO:0000313" key="1">
    <source>
        <dbReference type="EMBL" id="TCK80875.1"/>
    </source>
</evidence>
<gene>
    <name evidence="1" type="ORF">C8N28_2629</name>
</gene>
<dbReference type="Pfam" id="PF15418">
    <property type="entry name" value="DUF4625"/>
    <property type="match status" value="1"/>
</dbReference>
<dbReference type="AlphaFoldDB" id="A0A4R1LPV0"/>
<protein>
    <submittedName>
        <fullName evidence="1">Uncharacterized protein DUF4625</fullName>
    </submittedName>
</protein>
<dbReference type="InterPro" id="IPR027829">
    <property type="entry name" value="DUF4625"/>
</dbReference>
<sequence>MKTTKTIAAVFLFVATFNACKKDTQPEPELAKPTIDNIEIGLGNNQIGVIGKDFHLNAEILAGDKIENVQVKILPRSGETYTKPWEFEITWDQYKDAKNATVHKHFDIPEDAAEGKYDFIIIVNDQNGTTLEEKREINIYKAENLPVNPTLLQLNIQTNGSFFYRDGKFAVEGANLSKNNEFSSQTTIDGVKGDGKMYLLLINKKLGHRPENIDQIDMDKVIVYDVYEHKGWEKVGSFSNAVFDAATFTWTRKIPSLIVGAVKDNNNPQPGLINGDKIWESGTYYFGVVYKNTTYNMSYFQYIEVPVEIN</sequence>
<dbReference type="Proteomes" id="UP000294616">
    <property type="component" value="Unassembled WGS sequence"/>
</dbReference>
<name>A0A4R1LPV0_9SPHI</name>
<dbReference type="RefSeq" id="WP_132225583.1">
    <property type="nucleotide sequence ID" value="NZ_SMGO01000003.1"/>
</dbReference>
<reference evidence="1 2" key="1">
    <citation type="submission" date="2019-03" db="EMBL/GenBank/DDBJ databases">
        <title>Genomic Encyclopedia of Archaeal and Bacterial Type Strains, Phase II (KMG-II): from individual species to whole genera.</title>
        <authorList>
            <person name="Goeker M."/>
        </authorList>
    </citation>
    <scope>NUCLEOTIDE SEQUENCE [LARGE SCALE GENOMIC DNA]</scope>
    <source>
        <strain evidence="1 2">DSM 22554</strain>
    </source>
</reference>